<accession>A0A915LET0</accession>
<dbReference type="WBParaSite" id="scaffold11187_cov151.g15372">
    <property type="protein sequence ID" value="scaffold11187_cov151.g15372"/>
    <property type="gene ID" value="scaffold11187_cov151.g15372"/>
</dbReference>
<evidence type="ECO:0000313" key="2">
    <source>
        <dbReference type="WBParaSite" id="scaffold11187_cov151.g15372"/>
    </source>
</evidence>
<dbReference type="Proteomes" id="UP000887561">
    <property type="component" value="Unplaced"/>
</dbReference>
<reference evidence="2" key="1">
    <citation type="submission" date="2022-11" db="UniProtKB">
        <authorList>
            <consortium name="WormBaseParasite"/>
        </authorList>
    </citation>
    <scope>IDENTIFICATION</scope>
</reference>
<organism evidence="1 2">
    <name type="scientific">Meloidogyne javanica</name>
    <name type="common">Root-knot nematode worm</name>
    <dbReference type="NCBI Taxonomy" id="6303"/>
    <lineage>
        <taxon>Eukaryota</taxon>
        <taxon>Metazoa</taxon>
        <taxon>Ecdysozoa</taxon>
        <taxon>Nematoda</taxon>
        <taxon>Chromadorea</taxon>
        <taxon>Rhabditida</taxon>
        <taxon>Tylenchina</taxon>
        <taxon>Tylenchomorpha</taxon>
        <taxon>Tylenchoidea</taxon>
        <taxon>Meloidogynidae</taxon>
        <taxon>Meloidogyninae</taxon>
        <taxon>Meloidogyne</taxon>
        <taxon>Meloidogyne incognita group</taxon>
    </lineage>
</organism>
<keyword evidence="1" id="KW-1185">Reference proteome</keyword>
<name>A0A915LET0_MELJA</name>
<dbReference type="AlphaFoldDB" id="A0A915LET0"/>
<proteinExistence type="predicted"/>
<evidence type="ECO:0000313" key="1">
    <source>
        <dbReference type="Proteomes" id="UP000887561"/>
    </source>
</evidence>
<sequence>DLQFRASPKFIVGSGGHSFSSVGAIPSAVATTTSGTKSDPTTTMRNALNTTNLTNNPRGSNISLDNDKTLVSNKEDVRRNSSACTEEFVAFTINETSKEEEENNNRQQTSSNK</sequence>
<protein>
    <submittedName>
        <fullName evidence="2">Uncharacterized protein</fullName>
    </submittedName>
</protein>